<dbReference type="Gene3D" id="3.20.20.140">
    <property type="entry name" value="Metal-dependent hydrolases"/>
    <property type="match status" value="1"/>
</dbReference>
<organism evidence="10 11">
    <name type="scientific">Brevibacillus ruminantium</name>
    <dbReference type="NCBI Taxonomy" id="2950604"/>
    <lineage>
        <taxon>Bacteria</taxon>
        <taxon>Bacillati</taxon>
        <taxon>Bacillota</taxon>
        <taxon>Bacilli</taxon>
        <taxon>Bacillales</taxon>
        <taxon>Paenibacillaceae</taxon>
        <taxon>Brevibacillus</taxon>
    </lineage>
</organism>
<evidence type="ECO:0000313" key="11">
    <source>
        <dbReference type="Proteomes" id="UP001056500"/>
    </source>
</evidence>
<dbReference type="EMBL" id="CP098755">
    <property type="protein sequence ID" value="USG64229.1"/>
    <property type="molecule type" value="Genomic_DNA"/>
</dbReference>
<dbReference type="InterPro" id="IPR016195">
    <property type="entry name" value="Pol/histidinol_Pase-like"/>
</dbReference>
<sequence length="336" mass="38892">MLVDYHLHLEEGPYSFRWLDRTNRALGHFFPLDEPRHTRAWLAASHARLNTRLTQGAYHADWIDLYLREAKQKGLQEVGIVDHLYRFREARPYFERHMDLSDTPLGRLQRTWLDQVCTESIRDFCDAIQEAKPRWADQGVQLRLGLEADYFPGGEQELEKLLTLGPWDYVIGSVHFLRGWGFDNPDTAERFREFDLSSLYGDFFQVVESMIRSELFDFVAHLDNLKVFSYRPSEAELVPHYRQIAAALAETDTATEINAGLYYRYPVREMCPSPAFLDVLLACGVPITLSSDSHFPDDIGSYVAENLQTLRSKGVTEIATFRGRQRIMKPLMPLLP</sequence>
<dbReference type="PANTHER" id="PTHR21039:SF0">
    <property type="entry name" value="HISTIDINOL-PHOSPHATASE"/>
    <property type="match status" value="1"/>
</dbReference>
<name>A0ABY4WBV9_9BACL</name>
<dbReference type="CDD" id="cd12110">
    <property type="entry name" value="PHP_HisPPase_Hisj_like"/>
    <property type="match status" value="1"/>
</dbReference>
<dbReference type="PANTHER" id="PTHR21039">
    <property type="entry name" value="HISTIDINOL PHOSPHATASE-RELATED"/>
    <property type="match status" value="1"/>
</dbReference>
<evidence type="ECO:0000313" key="10">
    <source>
        <dbReference type="EMBL" id="USG64229.1"/>
    </source>
</evidence>
<accession>A0ABY4WBV9</accession>
<comment type="similarity">
    <text evidence="2 8">Belongs to the PHP hydrolase family. HisK subfamily.</text>
</comment>
<evidence type="ECO:0000256" key="7">
    <source>
        <dbReference type="ARBA" id="ARBA00049158"/>
    </source>
</evidence>
<gene>
    <name evidence="10" type="ORF">NDK47_18990</name>
</gene>
<comment type="pathway">
    <text evidence="1 8">Amino-acid biosynthesis; L-histidine biosynthesis; L-histidine from 5-phospho-alpha-D-ribose 1-diphosphate: step 8/9.</text>
</comment>
<reference evidence="10" key="1">
    <citation type="submission" date="2022-06" db="EMBL/GenBank/DDBJ databases">
        <title>Genome sequencing of Brevibacillus sp. BB3-R1.</title>
        <authorList>
            <person name="Heo J."/>
            <person name="Lee D."/>
            <person name="Won M."/>
            <person name="Han B.-H."/>
            <person name="Hong S.-B."/>
            <person name="Kwon S.-W."/>
        </authorList>
    </citation>
    <scope>NUCLEOTIDE SEQUENCE</scope>
    <source>
        <strain evidence="10">BB3-R1</strain>
    </source>
</reference>
<evidence type="ECO:0000259" key="9">
    <source>
        <dbReference type="Pfam" id="PF02811"/>
    </source>
</evidence>
<evidence type="ECO:0000256" key="6">
    <source>
        <dbReference type="ARBA" id="ARBA00023102"/>
    </source>
</evidence>
<dbReference type="Proteomes" id="UP001056500">
    <property type="component" value="Chromosome"/>
</dbReference>
<feature type="domain" description="PHP" evidence="9">
    <location>
        <begin position="63"/>
        <end position="258"/>
    </location>
</feature>
<dbReference type="InterPro" id="IPR010140">
    <property type="entry name" value="Histidinol_P_phosphatase_HisJ"/>
</dbReference>
<protein>
    <recommendedName>
        <fullName evidence="3 8">Histidinol-phosphatase</fullName>
        <shortName evidence="8">HolPase</shortName>
        <ecNumber evidence="3 8">3.1.3.15</ecNumber>
    </recommendedName>
</protein>
<dbReference type="NCBIfam" id="NF005235">
    <property type="entry name" value="PRK06740.1"/>
    <property type="match status" value="1"/>
</dbReference>
<evidence type="ECO:0000256" key="4">
    <source>
        <dbReference type="ARBA" id="ARBA00022605"/>
    </source>
</evidence>
<dbReference type="EC" id="3.1.3.15" evidence="3 8"/>
<keyword evidence="5 8" id="KW-0378">Hydrolase</keyword>
<dbReference type="InterPro" id="IPR004013">
    <property type="entry name" value="PHP_dom"/>
</dbReference>
<evidence type="ECO:0000256" key="5">
    <source>
        <dbReference type="ARBA" id="ARBA00022801"/>
    </source>
</evidence>
<proteinExistence type="inferred from homology"/>
<evidence type="ECO:0000256" key="3">
    <source>
        <dbReference type="ARBA" id="ARBA00013085"/>
    </source>
</evidence>
<dbReference type="SUPFAM" id="SSF89550">
    <property type="entry name" value="PHP domain-like"/>
    <property type="match status" value="1"/>
</dbReference>
<keyword evidence="4 8" id="KW-0028">Amino-acid biosynthesis</keyword>
<evidence type="ECO:0000256" key="1">
    <source>
        <dbReference type="ARBA" id="ARBA00004970"/>
    </source>
</evidence>
<keyword evidence="11" id="KW-1185">Reference proteome</keyword>
<evidence type="ECO:0000256" key="8">
    <source>
        <dbReference type="RuleBase" id="RU366003"/>
    </source>
</evidence>
<evidence type="ECO:0000256" key="2">
    <source>
        <dbReference type="ARBA" id="ARBA00009152"/>
    </source>
</evidence>
<dbReference type="NCBIfam" id="TIGR01856">
    <property type="entry name" value="hisJ_fam"/>
    <property type="match status" value="1"/>
</dbReference>
<comment type="catalytic activity">
    <reaction evidence="7 8">
        <text>L-histidinol phosphate + H2O = L-histidinol + phosphate</text>
        <dbReference type="Rhea" id="RHEA:14465"/>
        <dbReference type="ChEBI" id="CHEBI:15377"/>
        <dbReference type="ChEBI" id="CHEBI:43474"/>
        <dbReference type="ChEBI" id="CHEBI:57699"/>
        <dbReference type="ChEBI" id="CHEBI:57980"/>
        <dbReference type="EC" id="3.1.3.15"/>
    </reaction>
</comment>
<dbReference type="RefSeq" id="WP_251871345.1">
    <property type="nucleotide sequence ID" value="NZ_CP098755.1"/>
</dbReference>
<dbReference type="Pfam" id="PF02811">
    <property type="entry name" value="PHP"/>
    <property type="match status" value="1"/>
</dbReference>
<keyword evidence="6 8" id="KW-0368">Histidine biosynthesis</keyword>
<dbReference type="NCBIfam" id="NF005596">
    <property type="entry name" value="PRK07328.1"/>
    <property type="match status" value="1"/>
</dbReference>